<reference evidence="6" key="1">
    <citation type="submission" date="2022-12" db="EMBL/GenBank/DDBJ databases">
        <title>Reference genome sequencing for broad-spectrum identification of bacterial and archaeal isolates by mass spectrometry.</title>
        <authorList>
            <person name="Sekiguchi Y."/>
            <person name="Tourlousse D.M."/>
        </authorList>
    </citation>
    <scope>NUCLEOTIDE SEQUENCE</scope>
    <source>
        <strain evidence="6">301</strain>
    </source>
</reference>
<dbReference type="GO" id="GO:0036243">
    <property type="term" value="F:succinate-semialdehyde dehydrogenase (NADP+) activity"/>
    <property type="evidence" value="ECO:0007669"/>
    <property type="project" value="UniProtKB-EC"/>
</dbReference>
<keyword evidence="9" id="KW-1185">Reference proteome</keyword>
<dbReference type="InterPro" id="IPR029510">
    <property type="entry name" value="Ald_DH_CS_GLU"/>
</dbReference>
<gene>
    <name evidence="7" type="ORF">GGQ86_002749</name>
    <name evidence="6" type="ORF">XFLAVUS301_26670</name>
</gene>
<dbReference type="InterPro" id="IPR010102">
    <property type="entry name" value="Succ_semiAld_DH"/>
</dbReference>
<dbReference type="Proteomes" id="UP001245370">
    <property type="component" value="Unassembled WGS sequence"/>
</dbReference>
<keyword evidence="2 4" id="KW-0560">Oxidoreductase</keyword>
<feature type="active site" evidence="3">
    <location>
        <position position="264"/>
    </location>
</feature>
<dbReference type="InterPro" id="IPR016163">
    <property type="entry name" value="Ald_DH_C"/>
</dbReference>
<dbReference type="CDD" id="cd07103">
    <property type="entry name" value="ALDH_F5_SSADH_GabD"/>
    <property type="match status" value="1"/>
</dbReference>
<dbReference type="RefSeq" id="WP_373878184.1">
    <property type="nucleotide sequence ID" value="NZ_BSDO01000003.1"/>
</dbReference>
<feature type="domain" description="Aldehyde dehydrogenase" evidence="5">
    <location>
        <begin position="28"/>
        <end position="487"/>
    </location>
</feature>
<dbReference type="GO" id="GO:0009450">
    <property type="term" value="P:gamma-aminobutyric acid catabolic process"/>
    <property type="evidence" value="ECO:0007669"/>
    <property type="project" value="InterPro"/>
</dbReference>
<organism evidence="6 8">
    <name type="scientific">Xanthobacter flavus</name>
    <dbReference type="NCBI Taxonomy" id="281"/>
    <lineage>
        <taxon>Bacteria</taxon>
        <taxon>Pseudomonadati</taxon>
        <taxon>Pseudomonadota</taxon>
        <taxon>Alphaproteobacteria</taxon>
        <taxon>Hyphomicrobiales</taxon>
        <taxon>Xanthobacteraceae</taxon>
        <taxon>Xanthobacter</taxon>
    </lineage>
</organism>
<dbReference type="AlphaFoldDB" id="A0A9W6CIG7"/>
<dbReference type="NCBIfam" id="TIGR01780">
    <property type="entry name" value="SSADH"/>
    <property type="match status" value="1"/>
</dbReference>
<dbReference type="Pfam" id="PF00171">
    <property type="entry name" value="Aldedh"/>
    <property type="match status" value="1"/>
</dbReference>
<evidence type="ECO:0000256" key="1">
    <source>
        <dbReference type="ARBA" id="ARBA00009986"/>
    </source>
</evidence>
<accession>A0A9W6CIG7</accession>
<dbReference type="PANTHER" id="PTHR43353">
    <property type="entry name" value="SUCCINATE-SEMIALDEHYDE DEHYDROGENASE, MITOCHONDRIAL"/>
    <property type="match status" value="1"/>
</dbReference>
<dbReference type="EMBL" id="JAVDPY010000004">
    <property type="protein sequence ID" value="MDR6334273.1"/>
    <property type="molecule type" value="Genomic_DNA"/>
</dbReference>
<dbReference type="PANTHER" id="PTHR43353:SF5">
    <property type="entry name" value="SUCCINATE-SEMIALDEHYDE DEHYDROGENASE, MITOCHONDRIAL"/>
    <property type="match status" value="1"/>
</dbReference>
<dbReference type="FunFam" id="3.40.605.10:FF:000005">
    <property type="entry name" value="Succinate-semialdehyde dehydrogenase I"/>
    <property type="match status" value="1"/>
</dbReference>
<dbReference type="InterPro" id="IPR016162">
    <property type="entry name" value="Ald_DH_N"/>
</dbReference>
<dbReference type="GO" id="GO:0102810">
    <property type="term" value="F:glutarate-semialdehyde dehydrogenase (NADP+) activity"/>
    <property type="evidence" value="ECO:0007669"/>
    <property type="project" value="UniProtKB-EC"/>
</dbReference>
<dbReference type="EC" id="1.2.1.20" evidence="7"/>
<proteinExistence type="inferred from homology"/>
<evidence type="ECO:0000256" key="2">
    <source>
        <dbReference type="ARBA" id="ARBA00023002"/>
    </source>
</evidence>
<dbReference type="GeneID" id="95763448"/>
<dbReference type="InterPro" id="IPR015590">
    <property type="entry name" value="Aldehyde_DH_dom"/>
</dbReference>
<dbReference type="EC" id="1.2.1.79" evidence="7"/>
<evidence type="ECO:0000313" key="9">
    <source>
        <dbReference type="Proteomes" id="UP001245370"/>
    </source>
</evidence>
<dbReference type="EC" id="1.2.1.16" evidence="7"/>
<dbReference type="Gene3D" id="3.40.605.10">
    <property type="entry name" value="Aldehyde Dehydrogenase, Chain A, domain 1"/>
    <property type="match status" value="1"/>
</dbReference>
<comment type="caution">
    <text evidence="6">The sequence shown here is derived from an EMBL/GenBank/DDBJ whole genome shotgun (WGS) entry which is preliminary data.</text>
</comment>
<evidence type="ECO:0000313" key="6">
    <source>
        <dbReference type="EMBL" id="GLI22993.1"/>
    </source>
</evidence>
<evidence type="ECO:0000313" key="8">
    <source>
        <dbReference type="Proteomes" id="UP001144397"/>
    </source>
</evidence>
<dbReference type="PROSITE" id="PS00687">
    <property type="entry name" value="ALDEHYDE_DEHYDR_GLU"/>
    <property type="match status" value="1"/>
</dbReference>
<dbReference type="Gene3D" id="3.40.309.10">
    <property type="entry name" value="Aldehyde Dehydrogenase, Chain A, domain 2"/>
    <property type="match status" value="1"/>
</dbReference>
<sequence>MAATQPAFTSEAHRFTLLRDKMLIGGAWVNADSGETISVNNPATGEIIGTIPKAGAAETRRAIEAAAEAFKTWRATTAAERAGKLHKLADLILANADELALILTTEQGKPLAEAKGEIGASAAYVRWFAEEARRLYGDVIPSPWPNRRILVTKEPVGVCAAVTPWNFPSSMLSRKIGAALAAGCTVVCKPSELTPYSGLAWGVLAEMAGIPAGVVNIVVGDAPSIGGEMTSNPAVKKVTFTGSTPVGKLLMKQSADTMKKISLELGGNAPFLVFDDADLDLAVEQAIASKYRNVGQTCVCANRFYVQAGIYDAFAAKFAEASKKLKVGNGVDEGVVAGPLIDERALAKVERLLKDALDKGASILTGGKQPALGGTFFEPTVLANATQDMAFARDEIFGPLAPLFKFETEEEAVSYANATEYGLACYFFTKDLGRAFRVSEQLQYGQVGVNAGVITTEVAPFGGVKESGVGREGSKYGCDDYLNIKYVCMGGI</sequence>
<name>A0A9W6CIG7_XANFL</name>
<comment type="similarity">
    <text evidence="1 4">Belongs to the aldehyde dehydrogenase family.</text>
</comment>
<dbReference type="Proteomes" id="UP001144397">
    <property type="component" value="Unassembled WGS sequence"/>
</dbReference>
<dbReference type="EMBL" id="BSDO01000003">
    <property type="protein sequence ID" value="GLI22993.1"/>
    <property type="molecule type" value="Genomic_DNA"/>
</dbReference>
<reference evidence="7 9" key="2">
    <citation type="submission" date="2023-07" db="EMBL/GenBank/DDBJ databases">
        <title>Genomic Encyclopedia of Type Strains, Phase IV (KMG-IV): sequencing the most valuable type-strain genomes for metagenomic binning, comparative biology and taxonomic classification.</title>
        <authorList>
            <person name="Goeker M."/>
        </authorList>
    </citation>
    <scope>NUCLEOTIDE SEQUENCE [LARGE SCALE GENOMIC DNA]</scope>
    <source>
        <strain evidence="7 9">DSM 338</strain>
    </source>
</reference>
<dbReference type="InterPro" id="IPR016161">
    <property type="entry name" value="Ald_DH/histidinol_DH"/>
</dbReference>
<dbReference type="InterPro" id="IPR050740">
    <property type="entry name" value="Aldehyde_DH_Superfamily"/>
</dbReference>
<evidence type="ECO:0000259" key="5">
    <source>
        <dbReference type="Pfam" id="PF00171"/>
    </source>
</evidence>
<protein>
    <submittedName>
        <fullName evidence="6">NAD-dependent succinate-semialdehyde dehydrogenase</fullName>
    </submittedName>
    <submittedName>
        <fullName evidence="7">Succinate-semialdehyde dehydrogenase/glutarate-semialdehyde dehydrogenase</fullName>
        <ecNumber evidence="7">1.2.1.16</ecNumber>
        <ecNumber evidence="7">1.2.1.20</ecNumber>
        <ecNumber evidence="7">1.2.1.79</ecNumber>
    </submittedName>
</protein>
<evidence type="ECO:0000256" key="3">
    <source>
        <dbReference type="PROSITE-ProRule" id="PRU10007"/>
    </source>
</evidence>
<dbReference type="SUPFAM" id="SSF53720">
    <property type="entry name" value="ALDH-like"/>
    <property type="match status" value="1"/>
</dbReference>
<evidence type="ECO:0000256" key="4">
    <source>
        <dbReference type="RuleBase" id="RU003345"/>
    </source>
</evidence>
<dbReference type="GO" id="GO:0004777">
    <property type="term" value="F:succinate-semialdehyde dehydrogenase (NAD+) activity"/>
    <property type="evidence" value="ECO:0007669"/>
    <property type="project" value="TreeGrafter"/>
</dbReference>
<dbReference type="FunFam" id="3.40.309.10:FF:000004">
    <property type="entry name" value="Succinate-semialdehyde dehydrogenase I"/>
    <property type="match status" value="1"/>
</dbReference>
<evidence type="ECO:0000313" key="7">
    <source>
        <dbReference type="EMBL" id="MDR6334273.1"/>
    </source>
</evidence>